<dbReference type="PANTHER" id="PTHR30472:SF24">
    <property type="entry name" value="FERRIC ENTEROBACTIN TRANSPORT SYSTEM PERMEASE PROTEIN FEPG"/>
    <property type="match status" value="1"/>
</dbReference>
<feature type="transmembrane region" description="Helical" evidence="8">
    <location>
        <begin position="320"/>
        <end position="338"/>
    </location>
</feature>
<dbReference type="InterPro" id="IPR037294">
    <property type="entry name" value="ABC_BtuC-like"/>
</dbReference>
<evidence type="ECO:0000256" key="3">
    <source>
        <dbReference type="ARBA" id="ARBA00022448"/>
    </source>
</evidence>
<feature type="transmembrane region" description="Helical" evidence="8">
    <location>
        <begin position="75"/>
        <end position="95"/>
    </location>
</feature>
<name>A0A6I6CZL2_9GAMM</name>
<evidence type="ECO:0000256" key="5">
    <source>
        <dbReference type="ARBA" id="ARBA00022692"/>
    </source>
</evidence>
<evidence type="ECO:0000256" key="1">
    <source>
        <dbReference type="ARBA" id="ARBA00004651"/>
    </source>
</evidence>
<dbReference type="EMBL" id="CP046415">
    <property type="protein sequence ID" value="QGT78870.1"/>
    <property type="molecule type" value="Genomic_DNA"/>
</dbReference>
<accession>A0A6I6CZL2</accession>
<feature type="transmembrane region" description="Helical" evidence="8">
    <location>
        <begin position="21"/>
        <end position="43"/>
    </location>
</feature>
<proteinExistence type="inferred from homology"/>
<dbReference type="PANTHER" id="PTHR30472">
    <property type="entry name" value="FERRIC ENTEROBACTIN TRANSPORT SYSTEM PERMEASE PROTEIN"/>
    <property type="match status" value="1"/>
</dbReference>
<gene>
    <name evidence="9" type="ORF">GM160_08155</name>
</gene>
<dbReference type="Proteomes" id="UP000427716">
    <property type="component" value="Chromosome"/>
</dbReference>
<feature type="transmembrane region" description="Helical" evidence="8">
    <location>
        <begin position="293"/>
        <end position="311"/>
    </location>
</feature>
<keyword evidence="10" id="KW-1185">Reference proteome</keyword>
<dbReference type="SUPFAM" id="SSF81345">
    <property type="entry name" value="ABC transporter involved in vitamin B12 uptake, BtuC"/>
    <property type="match status" value="1"/>
</dbReference>
<dbReference type="FunFam" id="1.10.3470.10:FF:000001">
    <property type="entry name" value="Vitamin B12 ABC transporter permease BtuC"/>
    <property type="match status" value="1"/>
</dbReference>
<feature type="transmembrane region" description="Helical" evidence="8">
    <location>
        <begin position="250"/>
        <end position="273"/>
    </location>
</feature>
<evidence type="ECO:0000313" key="10">
    <source>
        <dbReference type="Proteomes" id="UP000427716"/>
    </source>
</evidence>
<protein>
    <submittedName>
        <fullName evidence="9">Iron chelate uptake ABC transporter family permease subunit</fullName>
    </submittedName>
</protein>
<dbReference type="GO" id="GO:0005886">
    <property type="term" value="C:plasma membrane"/>
    <property type="evidence" value="ECO:0007669"/>
    <property type="project" value="UniProtKB-SubCell"/>
</dbReference>
<sequence>MSKALDSPATGAPGAISLGRTLFVVWSVGLIVAILGVGALAMVSGSVPLSSHQFFDVLSGRDGGMASILVLELRLPRFLVGILVGASLGIAGQLMQTVTRNPLASPGITGVVAGASMAVIMAQVAWQVDATWLPFIGMLGGAGAATLTFLLAARSGFSPLMLALAGMAVTALASALVTAFLLFSGAQAQQLYTWLAGGLQGRGWSHAGQILPWALAGLGLSLATARWLNLMHLEDSVARSLGGTVTWLRLGFVTLAVALTAAAVAVAGPVGFIGLVAPHLVRLVAGVDQRTTLPLVALVGALLVTLSDLLARTLTAPQELPLGLFTALIGAPLFIALIRSKIL</sequence>
<evidence type="ECO:0000313" key="9">
    <source>
        <dbReference type="EMBL" id="QGT78870.1"/>
    </source>
</evidence>
<keyword evidence="4" id="KW-1003">Cell membrane</keyword>
<evidence type="ECO:0000256" key="8">
    <source>
        <dbReference type="SAM" id="Phobius"/>
    </source>
</evidence>
<evidence type="ECO:0000256" key="6">
    <source>
        <dbReference type="ARBA" id="ARBA00022989"/>
    </source>
</evidence>
<dbReference type="GO" id="GO:0033214">
    <property type="term" value="P:siderophore-iron import into cell"/>
    <property type="evidence" value="ECO:0007669"/>
    <property type="project" value="TreeGrafter"/>
</dbReference>
<organism evidence="9 10">
    <name type="scientific">Guyparkeria halophila</name>
    <dbReference type="NCBI Taxonomy" id="47960"/>
    <lineage>
        <taxon>Bacteria</taxon>
        <taxon>Pseudomonadati</taxon>
        <taxon>Pseudomonadota</taxon>
        <taxon>Gammaproteobacteria</taxon>
        <taxon>Chromatiales</taxon>
        <taxon>Thioalkalibacteraceae</taxon>
        <taxon>Guyparkeria</taxon>
    </lineage>
</organism>
<feature type="transmembrane region" description="Helical" evidence="8">
    <location>
        <begin position="107"/>
        <end position="126"/>
    </location>
</feature>
<evidence type="ECO:0000256" key="4">
    <source>
        <dbReference type="ARBA" id="ARBA00022475"/>
    </source>
</evidence>
<comment type="subcellular location">
    <subcellularLocation>
        <location evidence="1">Cell membrane</location>
        <topology evidence="1">Multi-pass membrane protein</topology>
    </subcellularLocation>
</comment>
<dbReference type="GO" id="GO:0022857">
    <property type="term" value="F:transmembrane transporter activity"/>
    <property type="evidence" value="ECO:0007669"/>
    <property type="project" value="InterPro"/>
</dbReference>
<keyword evidence="7 8" id="KW-0472">Membrane</keyword>
<dbReference type="Pfam" id="PF01032">
    <property type="entry name" value="FecCD"/>
    <property type="match status" value="1"/>
</dbReference>
<feature type="transmembrane region" description="Helical" evidence="8">
    <location>
        <begin position="210"/>
        <end position="229"/>
    </location>
</feature>
<dbReference type="CDD" id="cd06550">
    <property type="entry name" value="TM_ABC_iron-siderophores_like"/>
    <property type="match status" value="1"/>
</dbReference>
<dbReference type="AlphaFoldDB" id="A0A6I6CZL2"/>
<keyword evidence="3" id="KW-0813">Transport</keyword>
<dbReference type="Gene3D" id="1.10.3470.10">
    <property type="entry name" value="ABC transporter involved in vitamin B12 uptake, BtuC"/>
    <property type="match status" value="1"/>
</dbReference>
<keyword evidence="6 8" id="KW-1133">Transmembrane helix</keyword>
<comment type="similarity">
    <text evidence="2">Belongs to the binding-protein-dependent transport system permease family. FecCD subfamily.</text>
</comment>
<reference evidence="9 10" key="1">
    <citation type="submission" date="2019-11" db="EMBL/GenBank/DDBJ databases">
        <authorList>
            <person name="Zhang J."/>
            <person name="Sun C."/>
        </authorList>
    </citation>
    <scope>NUCLEOTIDE SEQUENCE [LARGE SCALE GENOMIC DNA]</scope>
    <source>
        <strain evidence="10">sp2</strain>
    </source>
</reference>
<dbReference type="InterPro" id="IPR000522">
    <property type="entry name" value="ABC_transptr_permease_BtuC"/>
</dbReference>
<evidence type="ECO:0000256" key="2">
    <source>
        <dbReference type="ARBA" id="ARBA00007935"/>
    </source>
</evidence>
<dbReference type="RefSeq" id="WP_156574448.1">
    <property type="nucleotide sequence ID" value="NZ_CP046415.1"/>
</dbReference>
<dbReference type="KEGG" id="ghl:GM160_08155"/>
<evidence type="ECO:0000256" key="7">
    <source>
        <dbReference type="ARBA" id="ARBA00023136"/>
    </source>
</evidence>
<feature type="transmembrane region" description="Helical" evidence="8">
    <location>
        <begin position="160"/>
        <end position="183"/>
    </location>
</feature>
<keyword evidence="5 8" id="KW-0812">Transmembrane</keyword>
<feature type="transmembrane region" description="Helical" evidence="8">
    <location>
        <begin position="132"/>
        <end position="153"/>
    </location>
</feature>